<dbReference type="EMBL" id="VCNI01000003">
    <property type="protein sequence ID" value="TMU50923.1"/>
    <property type="molecule type" value="Genomic_DNA"/>
</dbReference>
<proteinExistence type="predicted"/>
<dbReference type="Proteomes" id="UP000751614">
    <property type="component" value="Unassembled WGS sequence"/>
</dbReference>
<keyword evidence="1" id="KW-1133">Transmembrane helix</keyword>
<name>A0ABY2WH60_9FLAO</name>
<keyword evidence="1" id="KW-0472">Membrane</keyword>
<reference evidence="2 3" key="1">
    <citation type="submission" date="2019-05" db="EMBL/GenBank/DDBJ databases">
        <title>Flagellimonas sp. AsT0115, sp. nov., isolated from a marine red algae, Asparagopsis taxiformis.</title>
        <authorList>
            <person name="Kim J."/>
            <person name="Jeong S.E."/>
            <person name="Jeon C.O."/>
        </authorList>
    </citation>
    <scope>NUCLEOTIDE SEQUENCE [LARGE SCALE GENOMIC DNA]</scope>
    <source>
        <strain evidence="2 3">AsT0115</strain>
    </source>
</reference>
<dbReference type="PANTHER" id="PTHR34980:SF2">
    <property type="entry name" value="INNER MEMBRANE PROTEIN YHAH-RELATED"/>
    <property type="match status" value="1"/>
</dbReference>
<dbReference type="InterPro" id="IPR008523">
    <property type="entry name" value="DUF805"/>
</dbReference>
<evidence type="ECO:0000313" key="2">
    <source>
        <dbReference type="EMBL" id="TMU50923.1"/>
    </source>
</evidence>
<evidence type="ECO:0000313" key="3">
    <source>
        <dbReference type="Proteomes" id="UP000751614"/>
    </source>
</evidence>
<dbReference type="RefSeq" id="WP_138838564.1">
    <property type="nucleotide sequence ID" value="NZ_VCNI01000003.1"/>
</dbReference>
<keyword evidence="1" id="KW-0812">Transmembrane</keyword>
<keyword evidence="3" id="KW-1185">Reference proteome</keyword>
<protein>
    <submittedName>
        <fullName evidence="2">DUF805 domain-containing protein</fullName>
    </submittedName>
</protein>
<accession>A0ABY2WH60</accession>
<dbReference type="Pfam" id="PF05656">
    <property type="entry name" value="DUF805"/>
    <property type="match status" value="1"/>
</dbReference>
<evidence type="ECO:0000256" key="1">
    <source>
        <dbReference type="SAM" id="Phobius"/>
    </source>
</evidence>
<dbReference type="PANTHER" id="PTHR34980">
    <property type="entry name" value="INNER MEMBRANE PROTEIN-RELATED-RELATED"/>
    <property type="match status" value="1"/>
</dbReference>
<comment type="caution">
    <text evidence="2">The sequence shown here is derived from an EMBL/GenBank/DDBJ whole genome shotgun (WGS) entry which is preliminary data.</text>
</comment>
<feature type="transmembrane region" description="Helical" evidence="1">
    <location>
        <begin position="83"/>
        <end position="104"/>
    </location>
</feature>
<feature type="transmembrane region" description="Helical" evidence="1">
    <location>
        <begin position="21"/>
        <end position="40"/>
    </location>
</feature>
<organism evidence="2 3">
    <name type="scientific">Flagellimonas algicola</name>
    <dbReference type="NCBI Taxonomy" id="2583815"/>
    <lineage>
        <taxon>Bacteria</taxon>
        <taxon>Pseudomonadati</taxon>
        <taxon>Bacteroidota</taxon>
        <taxon>Flavobacteriia</taxon>
        <taxon>Flavobacteriales</taxon>
        <taxon>Flavobacteriaceae</taxon>
        <taxon>Flagellimonas</taxon>
    </lineage>
</organism>
<sequence>MEWYLQVIKNYANFKGRARRAEYWMFTLFCLFFSLFAVALDNVFEIAMANIGFGPLYILYVLAVFLPALSATVRRLHDVGKSGWTLLILLIPIVGVLWVFLQLIKNGIREENQYGPCPKKDV</sequence>
<gene>
    <name evidence="2" type="ORF">FGG15_17010</name>
</gene>
<feature type="transmembrane region" description="Helical" evidence="1">
    <location>
        <begin position="46"/>
        <end position="71"/>
    </location>
</feature>